<keyword evidence="3" id="KW-1185">Reference proteome</keyword>
<dbReference type="STRING" id="58114.SAMN05216270_11456"/>
<evidence type="ECO:0000313" key="3">
    <source>
        <dbReference type="Proteomes" id="UP000198949"/>
    </source>
</evidence>
<evidence type="ECO:0000313" key="2">
    <source>
        <dbReference type="EMBL" id="SDE16376.1"/>
    </source>
</evidence>
<gene>
    <name evidence="2" type="ORF">SAMN05216270_11456</name>
</gene>
<feature type="compositionally biased region" description="Basic and acidic residues" evidence="1">
    <location>
        <begin position="11"/>
        <end position="33"/>
    </location>
</feature>
<dbReference type="OrthoDB" id="32458at2"/>
<feature type="region of interest" description="Disordered" evidence="1">
    <location>
        <begin position="1"/>
        <end position="33"/>
    </location>
</feature>
<sequence length="148" mass="15437">MSDTATGGFSPEERAAMKARAKEVKAEAKGGRGAEKAAADEAAVLTAIAEMAAPDDALAARVHELVTTAAPSLSPKLWYGQPAYAKDGKVVCFFRSGLKDKERYSSLGFSAEARLDDDSGLWPTAYAVTELTAKAEAQISALVKKAAG</sequence>
<evidence type="ECO:0008006" key="4">
    <source>
        <dbReference type="Google" id="ProtNLM"/>
    </source>
</evidence>
<name>A0A1G7AR38_9ACTN</name>
<accession>A0A1G7AR38</accession>
<dbReference type="AlphaFoldDB" id="A0A1G7AR38"/>
<dbReference type="SUPFAM" id="SSF159888">
    <property type="entry name" value="YdhG-like"/>
    <property type="match status" value="1"/>
</dbReference>
<organism evidence="2 3">
    <name type="scientific">Glycomyces harbinensis</name>
    <dbReference type="NCBI Taxonomy" id="58114"/>
    <lineage>
        <taxon>Bacteria</taxon>
        <taxon>Bacillati</taxon>
        <taxon>Actinomycetota</taxon>
        <taxon>Actinomycetes</taxon>
        <taxon>Glycomycetales</taxon>
        <taxon>Glycomycetaceae</taxon>
        <taxon>Glycomyces</taxon>
    </lineage>
</organism>
<dbReference type="RefSeq" id="WP_091039331.1">
    <property type="nucleotide sequence ID" value="NZ_FNAD01000014.1"/>
</dbReference>
<dbReference type="EMBL" id="FNAD01000014">
    <property type="protein sequence ID" value="SDE16376.1"/>
    <property type="molecule type" value="Genomic_DNA"/>
</dbReference>
<proteinExistence type="predicted"/>
<reference evidence="3" key="1">
    <citation type="submission" date="2016-10" db="EMBL/GenBank/DDBJ databases">
        <authorList>
            <person name="Varghese N."/>
            <person name="Submissions S."/>
        </authorList>
    </citation>
    <scope>NUCLEOTIDE SEQUENCE [LARGE SCALE GENOMIC DNA]</scope>
    <source>
        <strain evidence="3">CGMCC 4.3516</strain>
    </source>
</reference>
<dbReference type="Proteomes" id="UP000198949">
    <property type="component" value="Unassembled WGS sequence"/>
</dbReference>
<evidence type="ECO:0000256" key="1">
    <source>
        <dbReference type="SAM" id="MobiDB-lite"/>
    </source>
</evidence>
<protein>
    <recommendedName>
        <fullName evidence="4">YdhG-like domain-containing protein</fullName>
    </recommendedName>
</protein>